<dbReference type="GO" id="GO:0005789">
    <property type="term" value="C:endoplasmic reticulum membrane"/>
    <property type="evidence" value="ECO:0007669"/>
    <property type="project" value="UniProtKB-SubCell"/>
</dbReference>
<name>A0A8H7RRS4_9FUNG</name>
<feature type="transmembrane region" description="Helical" evidence="14">
    <location>
        <begin position="184"/>
        <end position="203"/>
    </location>
</feature>
<dbReference type="UniPathway" id="UPA00378"/>
<evidence type="ECO:0000256" key="8">
    <source>
        <dbReference type="ARBA" id="ARBA00022737"/>
    </source>
</evidence>
<evidence type="ECO:0000256" key="5">
    <source>
        <dbReference type="ARBA" id="ARBA00022676"/>
    </source>
</evidence>
<comment type="catalytic activity">
    <reaction evidence="12 14">
        <text>a di-trans,poly-cis-dolichyl beta-D-mannosyl phosphate + L-threonyl-[protein] = 3-O-(alpha-D-mannosyl)-L-threonyl-[protein] + a di-trans,poly-cis-dolichyl phosphate + H(+)</text>
        <dbReference type="Rhea" id="RHEA:53396"/>
        <dbReference type="Rhea" id="RHEA-COMP:11060"/>
        <dbReference type="Rhea" id="RHEA-COMP:13547"/>
        <dbReference type="Rhea" id="RHEA-COMP:19498"/>
        <dbReference type="Rhea" id="RHEA-COMP:19501"/>
        <dbReference type="ChEBI" id="CHEBI:15378"/>
        <dbReference type="ChEBI" id="CHEBI:30013"/>
        <dbReference type="ChEBI" id="CHEBI:57683"/>
        <dbReference type="ChEBI" id="CHEBI:58211"/>
        <dbReference type="ChEBI" id="CHEBI:137323"/>
        <dbReference type="EC" id="2.4.1.109"/>
    </reaction>
</comment>
<keyword evidence="11 14" id="KW-0472">Membrane</keyword>
<evidence type="ECO:0000256" key="2">
    <source>
        <dbReference type="ARBA" id="ARBA00004922"/>
    </source>
</evidence>
<evidence type="ECO:0000256" key="9">
    <source>
        <dbReference type="ARBA" id="ARBA00022824"/>
    </source>
</evidence>
<comment type="caution">
    <text evidence="16">The sequence shown here is derived from an EMBL/GenBank/DDBJ whole genome shotgun (WGS) entry which is preliminary data.</text>
</comment>
<dbReference type="Pfam" id="PF16192">
    <property type="entry name" value="PMT_4TMC"/>
    <property type="match status" value="1"/>
</dbReference>
<dbReference type="InterPro" id="IPR036300">
    <property type="entry name" value="MIR_dom_sf"/>
</dbReference>
<keyword evidence="17" id="KW-1185">Reference proteome</keyword>
<evidence type="ECO:0000256" key="10">
    <source>
        <dbReference type="ARBA" id="ARBA00022989"/>
    </source>
</evidence>
<comment type="pathway">
    <text evidence="2 14">Protein modification; protein glycosylation.</text>
</comment>
<evidence type="ECO:0000256" key="6">
    <source>
        <dbReference type="ARBA" id="ARBA00022679"/>
    </source>
</evidence>
<dbReference type="Pfam" id="PF02366">
    <property type="entry name" value="PMT"/>
    <property type="match status" value="1"/>
</dbReference>
<evidence type="ECO:0000256" key="3">
    <source>
        <dbReference type="ARBA" id="ARBA00007222"/>
    </source>
</evidence>
<accession>A0A8H7RRS4</accession>
<feature type="transmembrane region" description="Helical" evidence="14">
    <location>
        <begin position="708"/>
        <end position="727"/>
    </location>
</feature>
<evidence type="ECO:0000256" key="14">
    <source>
        <dbReference type="RuleBase" id="RU367007"/>
    </source>
</evidence>
<dbReference type="InterPro" id="IPR016093">
    <property type="entry name" value="MIR_motif"/>
</dbReference>
<evidence type="ECO:0000313" key="16">
    <source>
        <dbReference type="EMBL" id="KAG2215490.1"/>
    </source>
</evidence>
<dbReference type="SUPFAM" id="SSF82109">
    <property type="entry name" value="MIR domain"/>
    <property type="match status" value="1"/>
</dbReference>
<dbReference type="EC" id="2.4.1.109" evidence="4 14"/>
<evidence type="ECO:0000313" key="17">
    <source>
        <dbReference type="Proteomes" id="UP000646827"/>
    </source>
</evidence>
<feature type="transmembrane region" description="Helical" evidence="14">
    <location>
        <begin position="587"/>
        <end position="609"/>
    </location>
</feature>
<reference evidence="16 17" key="1">
    <citation type="submission" date="2020-12" db="EMBL/GenBank/DDBJ databases">
        <title>Metabolic potential, ecology and presence of endohyphal bacteria is reflected in genomic diversity of Mucoromycotina.</title>
        <authorList>
            <person name="Muszewska A."/>
            <person name="Okrasinska A."/>
            <person name="Steczkiewicz K."/>
            <person name="Drgas O."/>
            <person name="Orlowska M."/>
            <person name="Perlinska-Lenart U."/>
            <person name="Aleksandrzak-Piekarczyk T."/>
            <person name="Szatraj K."/>
            <person name="Zielenkiewicz U."/>
            <person name="Pilsyk S."/>
            <person name="Malc E."/>
            <person name="Mieczkowski P."/>
            <person name="Kruszewska J.S."/>
            <person name="Biernat P."/>
            <person name="Pawlowska J."/>
        </authorList>
    </citation>
    <scope>NUCLEOTIDE SEQUENCE [LARGE SCALE GENOMIC DNA]</scope>
    <source>
        <strain evidence="16 17">CBS 142.35</strain>
    </source>
</reference>
<dbReference type="EMBL" id="JAEPRB010000509">
    <property type="protein sequence ID" value="KAG2215490.1"/>
    <property type="molecule type" value="Genomic_DNA"/>
</dbReference>
<feature type="transmembrane region" description="Helical" evidence="14">
    <location>
        <begin position="655"/>
        <end position="675"/>
    </location>
</feature>
<keyword evidence="5 14" id="KW-0328">Glycosyltransferase</keyword>
<feature type="domain" description="MIR" evidence="15">
    <location>
        <begin position="325"/>
        <end position="385"/>
    </location>
</feature>
<dbReference type="InterPro" id="IPR027005">
    <property type="entry name" value="PMT-like"/>
</dbReference>
<comment type="catalytic activity">
    <reaction evidence="13 14">
        <text>a di-trans,poly-cis-dolichyl beta-D-mannosyl phosphate + L-seryl-[protein] = 3-O-(alpha-D-mannosyl)-L-seryl-[protein] + a di-trans,poly-cis-dolichyl phosphate + H(+)</text>
        <dbReference type="Rhea" id="RHEA:17377"/>
        <dbReference type="Rhea" id="RHEA-COMP:9863"/>
        <dbReference type="Rhea" id="RHEA-COMP:13546"/>
        <dbReference type="Rhea" id="RHEA-COMP:19498"/>
        <dbReference type="Rhea" id="RHEA-COMP:19501"/>
        <dbReference type="ChEBI" id="CHEBI:15378"/>
        <dbReference type="ChEBI" id="CHEBI:29999"/>
        <dbReference type="ChEBI" id="CHEBI:57683"/>
        <dbReference type="ChEBI" id="CHEBI:58211"/>
        <dbReference type="ChEBI" id="CHEBI:137321"/>
        <dbReference type="EC" id="2.4.1.109"/>
    </reaction>
</comment>
<dbReference type="CDD" id="cd23285">
    <property type="entry name" value="beta-trefoil_MIR_PMT4-like"/>
    <property type="match status" value="1"/>
</dbReference>
<dbReference type="Pfam" id="PF02815">
    <property type="entry name" value="MIR"/>
    <property type="match status" value="1"/>
</dbReference>
<evidence type="ECO:0000256" key="7">
    <source>
        <dbReference type="ARBA" id="ARBA00022692"/>
    </source>
</evidence>
<keyword evidence="7 14" id="KW-0812">Transmembrane</keyword>
<comment type="subcellular location">
    <subcellularLocation>
        <location evidence="1 14">Endoplasmic reticulum membrane</location>
        <topology evidence="1 14">Multi-pass membrane protein</topology>
    </subcellularLocation>
</comment>
<keyword evidence="10 14" id="KW-1133">Transmembrane helix</keyword>
<organism evidence="16 17">
    <name type="scientific">Circinella minor</name>
    <dbReference type="NCBI Taxonomy" id="1195481"/>
    <lineage>
        <taxon>Eukaryota</taxon>
        <taxon>Fungi</taxon>
        <taxon>Fungi incertae sedis</taxon>
        <taxon>Mucoromycota</taxon>
        <taxon>Mucoromycotina</taxon>
        <taxon>Mucoromycetes</taxon>
        <taxon>Mucorales</taxon>
        <taxon>Lichtheimiaceae</taxon>
        <taxon>Circinella</taxon>
    </lineage>
</organism>
<dbReference type="OrthoDB" id="292747at2759"/>
<gene>
    <name evidence="16" type="ORF">INT45_012085</name>
</gene>
<feature type="transmembrane region" description="Helical" evidence="14">
    <location>
        <begin position="215"/>
        <end position="232"/>
    </location>
</feature>
<proteinExistence type="inferred from homology"/>
<feature type="domain" description="MIR" evidence="15">
    <location>
        <begin position="452"/>
        <end position="509"/>
    </location>
</feature>
<dbReference type="GO" id="GO:0004169">
    <property type="term" value="F:dolichyl-phosphate-mannose-protein mannosyltransferase activity"/>
    <property type="evidence" value="ECO:0007669"/>
    <property type="project" value="UniProtKB-UniRule"/>
</dbReference>
<feature type="transmembrane region" description="Helical" evidence="14">
    <location>
        <begin position="159"/>
        <end position="178"/>
    </location>
</feature>
<dbReference type="SMART" id="SM00472">
    <property type="entry name" value="MIR"/>
    <property type="match status" value="3"/>
</dbReference>
<dbReference type="Proteomes" id="UP000646827">
    <property type="component" value="Unassembled WGS sequence"/>
</dbReference>
<evidence type="ECO:0000256" key="4">
    <source>
        <dbReference type="ARBA" id="ARBA00012839"/>
    </source>
</evidence>
<dbReference type="Gene3D" id="2.80.10.50">
    <property type="match status" value="1"/>
</dbReference>
<feature type="transmembrane region" description="Helical" evidence="14">
    <location>
        <begin position="131"/>
        <end position="152"/>
    </location>
</feature>
<keyword evidence="8" id="KW-0677">Repeat</keyword>
<dbReference type="PANTHER" id="PTHR10050">
    <property type="entry name" value="DOLICHYL-PHOSPHATE-MANNOSE--PROTEIN MANNOSYLTRANSFERASE"/>
    <property type="match status" value="1"/>
</dbReference>
<feature type="transmembrane region" description="Helical" evidence="14">
    <location>
        <begin position="276"/>
        <end position="298"/>
    </location>
</feature>
<feature type="transmembrane region" description="Helical" evidence="14">
    <location>
        <begin position="621"/>
        <end position="643"/>
    </location>
</feature>
<feature type="transmembrane region" description="Helical" evidence="14">
    <location>
        <begin position="238"/>
        <end position="256"/>
    </location>
</feature>
<dbReference type="InterPro" id="IPR003342">
    <property type="entry name" value="ArnT-like_N"/>
</dbReference>
<dbReference type="PROSITE" id="PS50919">
    <property type="entry name" value="MIR"/>
    <property type="match status" value="2"/>
</dbReference>
<keyword evidence="6 14" id="KW-0808">Transferase</keyword>
<keyword evidence="9 14" id="KW-0256">Endoplasmic reticulum</keyword>
<comment type="function">
    <text evidence="14">Transfers mannose from Dol-P-mannose to Ser or Thr residues on proteins.</text>
</comment>
<evidence type="ECO:0000259" key="15">
    <source>
        <dbReference type="PROSITE" id="PS50919"/>
    </source>
</evidence>
<sequence>MTSSDPKLRRRRVDPLETGSSSLTHIVEEKKKEVWRAGSSGSSPISHCTALAIVTVLGCITTFYKIWHPAEVVFDEVHFGKFAGFYLKRTYFFDVHPPLAKMMLAGAGYLLGYDGHFDFGNIGDNYIENNVPYIGLRMLPATMNVLCVMLIYSIMRQSGYAVLTCSLSAAMYLLDNSAVAQNRLIMLDSMLVFYMLSTVYCYIRFRKLRYQEFTPAWWFWLIATGVAMAMTVSVKLVGLFVVTTIGICVLVDLWELMDIKRGLTMKQFMRHFNARAFALIIIPIFVYLFWFYIHFIILDQSGPGDTFMSSSFQETLKNSAIKMKSLDIHYGDEILIHHPGTEVYLHSHDLKYPLRYDDGRISSQGQQVTGVKEADDNCYWRIKPTKEISKDKRVPVRHNDIIQLEHVSTETNLLTHDVASPLLATNEEVTTVEQDKQYNETLFKVVLDDHNNGNIWSTHMKLVKLMHVDTKVAIWTRDKTLPEWGLGQQDVNGNKNTQDRSNFWMATEIKGLNATEINMNKKKEIKKIPFIMKFFELQGRMLRHNSGLTKPHPYQSTPITWPFLIRGISYWSKNDTREQIYMTGNVFGWWLSIGGVAIYAGIMLADILARRRGIEPIDEPLRHRFISSAGLFLILWLTHYLPFFAMGRSLFLHHYLPAATCNYLLLGAVFQFMFIDGIDSPVSRLEGTSNTKYRKFHPLMMVASPSKYSYLAASLILLGQLGMFLFLSPLTYGTPGMTISQVLQHKILNTWDLQFD</sequence>
<dbReference type="AlphaFoldDB" id="A0A8H7RRS4"/>
<dbReference type="PANTHER" id="PTHR10050:SF51">
    <property type="entry name" value="PROTEIN O-MANNOSYL-TRANSFERASE 1"/>
    <property type="match status" value="1"/>
</dbReference>
<protein>
    <recommendedName>
        <fullName evidence="4 14">Dolichyl-phosphate-mannose--protein mannosyltransferase</fullName>
        <ecNumber evidence="4 14">2.4.1.109</ecNumber>
    </recommendedName>
</protein>
<comment type="similarity">
    <text evidence="3 14">Belongs to the glycosyltransferase 39 family.</text>
</comment>
<evidence type="ECO:0000256" key="1">
    <source>
        <dbReference type="ARBA" id="ARBA00004477"/>
    </source>
</evidence>
<dbReference type="InterPro" id="IPR032421">
    <property type="entry name" value="PMT_4TMC"/>
</dbReference>
<evidence type="ECO:0000256" key="11">
    <source>
        <dbReference type="ARBA" id="ARBA00023136"/>
    </source>
</evidence>
<evidence type="ECO:0000256" key="12">
    <source>
        <dbReference type="ARBA" id="ARBA00045085"/>
    </source>
</evidence>
<feature type="transmembrane region" description="Helical" evidence="14">
    <location>
        <begin position="91"/>
        <end position="111"/>
    </location>
</feature>
<evidence type="ECO:0000256" key="13">
    <source>
        <dbReference type="ARBA" id="ARBA00045102"/>
    </source>
</evidence>